<evidence type="ECO:0000313" key="2">
    <source>
        <dbReference type="Proteomes" id="UP001303532"/>
    </source>
</evidence>
<name>A0ABZ0KZD4_9BACL</name>
<evidence type="ECO:0008006" key="3">
    <source>
        <dbReference type="Google" id="ProtNLM"/>
    </source>
</evidence>
<dbReference type="InterPro" id="IPR011989">
    <property type="entry name" value="ARM-like"/>
</dbReference>
<sequence>MDRTIKTLFENLKDDDKDLQYESFMKLLDSTNEKVHWAYEVWDQLLKDVTEGDNHQRSRAVQFLCNLAKSDPEKRILKDFPTVWAVTKDNKFVTARHSLKSIWKIALAGSEQKELVLNQLTDRFITGTDEKNYTLIRFDIIESLRKLYIELKDEQVKQLALDLIEKEDDPKYKKKYASVWSE</sequence>
<keyword evidence="2" id="KW-1185">Reference proteome</keyword>
<protein>
    <recommendedName>
        <fullName evidence="3">HEAT repeat domain-containing protein</fullName>
    </recommendedName>
</protein>
<dbReference type="SUPFAM" id="SSF48371">
    <property type="entry name" value="ARM repeat"/>
    <property type="match status" value="1"/>
</dbReference>
<proteinExistence type="predicted"/>
<dbReference type="EMBL" id="CP116341">
    <property type="protein sequence ID" value="WOV85746.1"/>
    <property type="molecule type" value="Genomic_DNA"/>
</dbReference>
<dbReference type="RefSeq" id="WP_323693342.1">
    <property type="nucleotide sequence ID" value="NZ_CP116341.1"/>
</dbReference>
<organism evidence="1 2">
    <name type="scientific">Sporosarcina jeotgali</name>
    <dbReference type="NCBI Taxonomy" id="3020056"/>
    <lineage>
        <taxon>Bacteria</taxon>
        <taxon>Bacillati</taxon>
        <taxon>Bacillota</taxon>
        <taxon>Bacilli</taxon>
        <taxon>Bacillales</taxon>
        <taxon>Caryophanaceae</taxon>
        <taxon>Sporosarcina</taxon>
    </lineage>
</organism>
<gene>
    <name evidence="1" type="ORF">PGH26_07370</name>
</gene>
<dbReference type="Proteomes" id="UP001303532">
    <property type="component" value="Chromosome"/>
</dbReference>
<dbReference type="Gene3D" id="1.25.10.10">
    <property type="entry name" value="Leucine-rich Repeat Variant"/>
    <property type="match status" value="1"/>
</dbReference>
<accession>A0ABZ0KZD4</accession>
<dbReference type="InterPro" id="IPR016024">
    <property type="entry name" value="ARM-type_fold"/>
</dbReference>
<reference evidence="1 2" key="1">
    <citation type="submission" date="2023-01" db="EMBL/GenBank/DDBJ databases">
        <title>Sporosarcina sp. nov., isolated from Korean tranditional fermented seafood 'Jeotgal'.</title>
        <authorList>
            <person name="Yang A.-I."/>
        </authorList>
    </citation>
    <scope>NUCLEOTIDE SEQUENCE [LARGE SCALE GENOMIC DNA]</scope>
    <source>
        <strain evidence="1 2">B2O-1</strain>
    </source>
</reference>
<evidence type="ECO:0000313" key="1">
    <source>
        <dbReference type="EMBL" id="WOV85746.1"/>
    </source>
</evidence>